<dbReference type="SUPFAM" id="SSF52833">
    <property type="entry name" value="Thioredoxin-like"/>
    <property type="match status" value="1"/>
</dbReference>
<reference evidence="2 3" key="1">
    <citation type="submission" date="2018-06" db="EMBL/GenBank/DDBJ databases">
        <authorList>
            <person name="Strepis N."/>
        </authorList>
    </citation>
    <scope>NUCLEOTIDE SEQUENCE [LARGE SCALE GENOMIC DNA]</scope>
    <source>
        <strain evidence="2">LUCI</strain>
    </source>
</reference>
<sequence length="103" mass="11501">MAVSELTQENFSEEIAKSGVAVIEFYSETCSVCKLLLPVLEELAGKHRQVRFYKINAQQARQLCLTYRVLSLPTTLFLKSGNLVEKATGFKNVTEMDALISKA</sequence>
<gene>
    <name evidence="2" type="ORF">LUCI_1670</name>
</gene>
<organism evidence="2 3">
    <name type="scientific">Lucifera butyrica</name>
    <dbReference type="NCBI Taxonomy" id="1351585"/>
    <lineage>
        <taxon>Bacteria</taxon>
        <taxon>Bacillati</taxon>
        <taxon>Bacillota</taxon>
        <taxon>Negativicutes</taxon>
        <taxon>Veillonellales</taxon>
        <taxon>Veillonellaceae</taxon>
        <taxon>Lucifera</taxon>
    </lineage>
</organism>
<dbReference type="RefSeq" id="WP_122627393.1">
    <property type="nucleotide sequence ID" value="NZ_UPPP01000064.1"/>
</dbReference>
<evidence type="ECO:0000259" key="1">
    <source>
        <dbReference type="PROSITE" id="PS51352"/>
    </source>
</evidence>
<dbReference type="PANTHER" id="PTHR43601:SF3">
    <property type="entry name" value="THIOREDOXIN, MITOCHONDRIAL"/>
    <property type="match status" value="1"/>
</dbReference>
<keyword evidence="3" id="KW-1185">Reference proteome</keyword>
<dbReference type="Gene3D" id="3.40.30.10">
    <property type="entry name" value="Glutaredoxin"/>
    <property type="match status" value="1"/>
</dbReference>
<dbReference type="Pfam" id="PF00085">
    <property type="entry name" value="Thioredoxin"/>
    <property type="match status" value="1"/>
</dbReference>
<dbReference type="InterPro" id="IPR036249">
    <property type="entry name" value="Thioredoxin-like_sf"/>
</dbReference>
<protein>
    <submittedName>
        <fullName evidence="2">Thioredoxin</fullName>
    </submittedName>
</protein>
<feature type="domain" description="Thioredoxin" evidence="1">
    <location>
        <begin position="1"/>
        <end position="103"/>
    </location>
</feature>
<dbReference type="Proteomes" id="UP000277811">
    <property type="component" value="Unassembled WGS sequence"/>
</dbReference>
<dbReference type="OrthoDB" id="9790390at2"/>
<dbReference type="GO" id="GO:0045454">
    <property type="term" value="P:cell redox homeostasis"/>
    <property type="evidence" value="ECO:0007669"/>
    <property type="project" value="TreeGrafter"/>
</dbReference>
<dbReference type="PROSITE" id="PS51352">
    <property type="entry name" value="THIOREDOXIN_2"/>
    <property type="match status" value="1"/>
</dbReference>
<dbReference type="EMBL" id="UPPP01000064">
    <property type="protein sequence ID" value="VBB06438.1"/>
    <property type="molecule type" value="Genomic_DNA"/>
</dbReference>
<dbReference type="AlphaFoldDB" id="A0A498RBD0"/>
<proteinExistence type="predicted"/>
<evidence type="ECO:0000313" key="3">
    <source>
        <dbReference type="Proteomes" id="UP000277811"/>
    </source>
</evidence>
<dbReference type="InterPro" id="IPR013766">
    <property type="entry name" value="Thioredoxin_domain"/>
</dbReference>
<dbReference type="PANTHER" id="PTHR43601">
    <property type="entry name" value="THIOREDOXIN, MITOCHONDRIAL"/>
    <property type="match status" value="1"/>
</dbReference>
<evidence type="ECO:0000313" key="2">
    <source>
        <dbReference type="EMBL" id="VBB06438.1"/>
    </source>
</evidence>
<accession>A0A498RBD0</accession>
<dbReference type="CDD" id="cd02947">
    <property type="entry name" value="TRX_family"/>
    <property type="match status" value="1"/>
</dbReference>
<name>A0A498RBD0_9FIRM</name>